<dbReference type="PROSITE" id="PS50076">
    <property type="entry name" value="DNAJ_2"/>
    <property type="match status" value="1"/>
</dbReference>
<evidence type="ECO:0000313" key="3">
    <source>
        <dbReference type="Proteomes" id="UP000041254"/>
    </source>
</evidence>
<gene>
    <name evidence="2" type="ORF">Vbra_19928</name>
</gene>
<sequence length="135" mass="14901">MAAVSVSDPKGYYATLGAVPAATPADIKKARDALLQRCHPDKQQQHGQPAHAATSTKEAQAINEAYGVVGHEGRRWQYDHNIYVVKPRTTAWSKVAPEEQYDFIGKPLFGPGSPEFPKYYYVVEAARLGVTEQGW</sequence>
<dbReference type="InterPro" id="IPR001623">
    <property type="entry name" value="DnaJ_domain"/>
</dbReference>
<dbReference type="Pfam" id="PF00226">
    <property type="entry name" value="DnaJ"/>
    <property type="match status" value="1"/>
</dbReference>
<keyword evidence="3" id="KW-1185">Reference proteome</keyword>
<dbReference type="InParanoid" id="A0A0G4H868"/>
<dbReference type="Gene3D" id="1.10.287.110">
    <property type="entry name" value="DnaJ domain"/>
    <property type="match status" value="1"/>
</dbReference>
<dbReference type="SUPFAM" id="SSF46565">
    <property type="entry name" value="Chaperone J-domain"/>
    <property type="match status" value="1"/>
</dbReference>
<dbReference type="CDD" id="cd06257">
    <property type="entry name" value="DnaJ"/>
    <property type="match status" value="1"/>
</dbReference>
<feature type="domain" description="J" evidence="1">
    <location>
        <begin position="11"/>
        <end position="82"/>
    </location>
</feature>
<dbReference type="OrthoDB" id="10250354at2759"/>
<reference evidence="2 3" key="1">
    <citation type="submission" date="2014-11" db="EMBL/GenBank/DDBJ databases">
        <authorList>
            <person name="Zhu J."/>
            <person name="Qi W."/>
            <person name="Song R."/>
        </authorList>
    </citation>
    <scope>NUCLEOTIDE SEQUENCE [LARGE SCALE GENOMIC DNA]</scope>
</reference>
<dbReference type="AlphaFoldDB" id="A0A0G4H868"/>
<dbReference type="PhylomeDB" id="A0A0G4H868"/>
<dbReference type="VEuPathDB" id="CryptoDB:Vbra_19928"/>
<organism evidence="2 3">
    <name type="scientific">Vitrella brassicaformis (strain CCMP3155)</name>
    <dbReference type="NCBI Taxonomy" id="1169540"/>
    <lineage>
        <taxon>Eukaryota</taxon>
        <taxon>Sar</taxon>
        <taxon>Alveolata</taxon>
        <taxon>Colpodellida</taxon>
        <taxon>Vitrellaceae</taxon>
        <taxon>Vitrella</taxon>
    </lineage>
</organism>
<proteinExistence type="predicted"/>
<dbReference type="STRING" id="1169540.A0A0G4H868"/>
<accession>A0A0G4H868</accession>
<dbReference type="EMBL" id="CDMY01001064">
    <property type="protein sequence ID" value="CEM40108.1"/>
    <property type="molecule type" value="Genomic_DNA"/>
</dbReference>
<protein>
    <recommendedName>
        <fullName evidence="1">J domain-containing protein</fullName>
    </recommendedName>
</protein>
<evidence type="ECO:0000259" key="1">
    <source>
        <dbReference type="PROSITE" id="PS50076"/>
    </source>
</evidence>
<dbReference type="InterPro" id="IPR036869">
    <property type="entry name" value="J_dom_sf"/>
</dbReference>
<dbReference type="Proteomes" id="UP000041254">
    <property type="component" value="Unassembled WGS sequence"/>
</dbReference>
<name>A0A0G4H868_VITBC</name>
<evidence type="ECO:0000313" key="2">
    <source>
        <dbReference type="EMBL" id="CEM40108.1"/>
    </source>
</evidence>